<evidence type="ECO:0000313" key="2">
    <source>
        <dbReference type="Proteomes" id="UP001295740"/>
    </source>
</evidence>
<dbReference type="SUPFAM" id="SSF53474">
    <property type="entry name" value="alpha/beta-Hydrolases"/>
    <property type="match status" value="1"/>
</dbReference>
<proteinExistence type="predicted"/>
<gene>
    <name evidence="1" type="ORF">KHLLAP_LOCUS12525</name>
</gene>
<comment type="caution">
    <text evidence="1">The sequence shown here is derived from an EMBL/GenBank/DDBJ whole genome shotgun (WGS) entry which is preliminary data.</text>
</comment>
<protein>
    <submittedName>
        <fullName evidence="1">Uu.00g076820.m01.CDS01</fullName>
    </submittedName>
</protein>
<organism evidence="1 2">
    <name type="scientific">Anthostomella pinea</name>
    <dbReference type="NCBI Taxonomy" id="933095"/>
    <lineage>
        <taxon>Eukaryota</taxon>
        <taxon>Fungi</taxon>
        <taxon>Dikarya</taxon>
        <taxon>Ascomycota</taxon>
        <taxon>Pezizomycotina</taxon>
        <taxon>Sordariomycetes</taxon>
        <taxon>Xylariomycetidae</taxon>
        <taxon>Xylariales</taxon>
        <taxon>Xylariaceae</taxon>
        <taxon>Anthostomella</taxon>
    </lineage>
</organism>
<evidence type="ECO:0000313" key="1">
    <source>
        <dbReference type="EMBL" id="CAJ2512057.1"/>
    </source>
</evidence>
<dbReference type="InterPro" id="IPR029058">
    <property type="entry name" value="AB_hydrolase_fold"/>
</dbReference>
<dbReference type="AlphaFoldDB" id="A0AAI8VVX9"/>
<dbReference type="Gene3D" id="3.40.50.1820">
    <property type="entry name" value="alpha/beta hydrolase"/>
    <property type="match status" value="1"/>
</dbReference>
<name>A0AAI8VVX9_9PEZI</name>
<sequence>MDRPLTTADVPPEFLEDTYMVGHIPLKAMTSDPRVSYTLYIPPAHYNSKQPAGAALDSPRAPRKLPLLIYVHGTRRNISAMRGELAAFADSAACAIAAPMFPAGLDGPNDLDSYKLLRSASLRSDRALLAMLDEIEVRWPGVETERVSLMGWSGGAQFALRFLYLYPERLVNVSAGAPGQVTHLDEGKKWPLGVADVEELFVVAIRKDAIARVRIQLAVGGADVDLPGGREFWVWLEGVKGRRSGQGQHKESGSKEDGEVVVMRRGRLENLQTLHRAWKEEGIQAQFDVVEGVGHDEARMRGCLLDFLLPLMQE</sequence>
<dbReference type="Proteomes" id="UP001295740">
    <property type="component" value="Unassembled WGS sequence"/>
</dbReference>
<accession>A0AAI8VVX9</accession>
<dbReference type="EMBL" id="CAUWAG010000018">
    <property type="protein sequence ID" value="CAJ2512057.1"/>
    <property type="molecule type" value="Genomic_DNA"/>
</dbReference>
<keyword evidence="2" id="KW-1185">Reference proteome</keyword>
<reference evidence="1" key="1">
    <citation type="submission" date="2023-10" db="EMBL/GenBank/DDBJ databases">
        <authorList>
            <person name="Hackl T."/>
        </authorList>
    </citation>
    <scope>NUCLEOTIDE SEQUENCE</scope>
</reference>